<dbReference type="EMBL" id="JAGKQH010000020">
    <property type="protein sequence ID" value="KAG6570577.1"/>
    <property type="molecule type" value="Genomic_DNA"/>
</dbReference>
<reference evidence="1 2" key="1">
    <citation type="journal article" date="2021" name="Hortic Res">
        <title>The domestication of Cucurbita argyrosperma as revealed by the genome of its wild relative.</title>
        <authorList>
            <person name="Barrera-Redondo J."/>
            <person name="Sanchez-de la Vega G."/>
            <person name="Aguirre-Liguori J.A."/>
            <person name="Castellanos-Morales G."/>
            <person name="Gutierrez-Guerrero Y.T."/>
            <person name="Aguirre-Dugua X."/>
            <person name="Aguirre-Planter E."/>
            <person name="Tenaillon M.I."/>
            <person name="Lira-Saade R."/>
            <person name="Eguiarte L.E."/>
        </authorList>
    </citation>
    <scope>NUCLEOTIDE SEQUENCE [LARGE SCALE GENOMIC DNA]</scope>
    <source>
        <strain evidence="1">JBR-2021</strain>
    </source>
</reference>
<keyword evidence="2" id="KW-1185">Reference proteome</keyword>
<evidence type="ECO:0000313" key="2">
    <source>
        <dbReference type="Proteomes" id="UP000685013"/>
    </source>
</evidence>
<feature type="non-terminal residue" evidence="1">
    <location>
        <position position="1"/>
    </location>
</feature>
<protein>
    <submittedName>
        <fullName evidence="1">Conserved oligomeric Golgi complex subunit 5</fullName>
    </submittedName>
</protein>
<sequence>MGKKKTWSLKKVRKELWPWRFSLFGRNPMDLQMIHFVVDNVFFKIVSVVEAIVLFSNFHRTTKLLHHTIRAFRFSKKLRDLASASVEEPEKVDLAKAAQLRFEKLSLCYEFDLAGVDAVDEELKWGMH</sequence>
<organism evidence="1 2">
    <name type="scientific">Cucurbita argyrosperma subsp. sororia</name>
    <dbReference type="NCBI Taxonomy" id="37648"/>
    <lineage>
        <taxon>Eukaryota</taxon>
        <taxon>Viridiplantae</taxon>
        <taxon>Streptophyta</taxon>
        <taxon>Embryophyta</taxon>
        <taxon>Tracheophyta</taxon>
        <taxon>Spermatophyta</taxon>
        <taxon>Magnoliopsida</taxon>
        <taxon>eudicotyledons</taxon>
        <taxon>Gunneridae</taxon>
        <taxon>Pentapetalae</taxon>
        <taxon>rosids</taxon>
        <taxon>fabids</taxon>
        <taxon>Cucurbitales</taxon>
        <taxon>Cucurbitaceae</taxon>
        <taxon>Cucurbiteae</taxon>
        <taxon>Cucurbita</taxon>
    </lineage>
</organism>
<gene>
    <name evidence="1" type="primary">COG5</name>
    <name evidence="1" type="ORF">SDJN03_29492</name>
</gene>
<dbReference type="Proteomes" id="UP000685013">
    <property type="component" value="Chromosome 20"/>
</dbReference>
<evidence type="ECO:0000313" key="1">
    <source>
        <dbReference type="EMBL" id="KAG6570577.1"/>
    </source>
</evidence>
<dbReference type="AlphaFoldDB" id="A0AAV6LTW2"/>
<proteinExistence type="predicted"/>
<accession>A0AAV6LTW2</accession>
<name>A0AAV6LTW2_9ROSI</name>
<comment type="caution">
    <text evidence="1">The sequence shown here is derived from an EMBL/GenBank/DDBJ whole genome shotgun (WGS) entry which is preliminary data.</text>
</comment>